<evidence type="ECO:0000313" key="2">
    <source>
        <dbReference type="Proteomes" id="UP000055024"/>
    </source>
</evidence>
<dbReference type="AlphaFoldDB" id="A0A0V1GUI3"/>
<keyword evidence="2" id="KW-1185">Reference proteome</keyword>
<dbReference type="EMBL" id="JYDP01000252">
    <property type="protein sequence ID" value="KRZ01937.1"/>
    <property type="molecule type" value="Genomic_DNA"/>
</dbReference>
<comment type="caution">
    <text evidence="1">The sequence shown here is derived from an EMBL/GenBank/DDBJ whole genome shotgun (WGS) entry which is preliminary data.</text>
</comment>
<name>A0A0V1GUI3_9BILA</name>
<gene>
    <name evidence="1" type="ORF">T11_13090</name>
</gene>
<dbReference type="OrthoDB" id="10299984at2759"/>
<reference evidence="1 2" key="1">
    <citation type="submission" date="2015-01" db="EMBL/GenBank/DDBJ databases">
        <title>Evolution of Trichinella species and genotypes.</title>
        <authorList>
            <person name="Korhonen P.K."/>
            <person name="Edoardo P."/>
            <person name="Giuseppe L.R."/>
            <person name="Gasser R.B."/>
        </authorList>
    </citation>
    <scope>NUCLEOTIDE SEQUENCE [LARGE SCALE GENOMIC DNA]</scope>
    <source>
        <strain evidence="1">ISS1029</strain>
    </source>
</reference>
<sequence length="59" mass="6810">MHLNVKCDSRIKLAPTLCTLKLEGTAPAYIYRWYIHPYIVQRVLAYLHNGCLPVLSHQS</sequence>
<proteinExistence type="predicted"/>
<organism evidence="1 2">
    <name type="scientific">Trichinella zimbabwensis</name>
    <dbReference type="NCBI Taxonomy" id="268475"/>
    <lineage>
        <taxon>Eukaryota</taxon>
        <taxon>Metazoa</taxon>
        <taxon>Ecdysozoa</taxon>
        <taxon>Nematoda</taxon>
        <taxon>Enoplea</taxon>
        <taxon>Dorylaimia</taxon>
        <taxon>Trichinellida</taxon>
        <taxon>Trichinellidae</taxon>
        <taxon>Trichinella</taxon>
    </lineage>
</organism>
<protein>
    <submittedName>
        <fullName evidence="1">Uncharacterized protein</fullName>
    </submittedName>
</protein>
<accession>A0A0V1GUI3</accession>
<dbReference type="Proteomes" id="UP000055024">
    <property type="component" value="Unassembled WGS sequence"/>
</dbReference>
<evidence type="ECO:0000313" key="1">
    <source>
        <dbReference type="EMBL" id="KRZ01937.1"/>
    </source>
</evidence>